<protein>
    <submittedName>
        <fullName evidence="1">Uncharacterized protein</fullName>
    </submittedName>
</protein>
<dbReference type="AlphaFoldDB" id="A0AAV8YH58"/>
<dbReference type="EMBL" id="JAPWTK010000090">
    <property type="protein sequence ID" value="KAJ8951092.1"/>
    <property type="molecule type" value="Genomic_DNA"/>
</dbReference>
<reference evidence="1" key="1">
    <citation type="journal article" date="2023" name="Insect Mol. Biol.">
        <title>Genome sequencing provides insights into the evolution of gene families encoding plant cell wall-degrading enzymes in longhorned beetles.</title>
        <authorList>
            <person name="Shin N.R."/>
            <person name="Okamura Y."/>
            <person name="Kirsch R."/>
            <person name="Pauchet Y."/>
        </authorList>
    </citation>
    <scope>NUCLEOTIDE SEQUENCE</scope>
    <source>
        <strain evidence="1">AMC_N1</strain>
    </source>
</reference>
<accession>A0AAV8YH58</accession>
<organism evidence="1 2">
    <name type="scientific">Aromia moschata</name>
    <dbReference type="NCBI Taxonomy" id="1265417"/>
    <lineage>
        <taxon>Eukaryota</taxon>
        <taxon>Metazoa</taxon>
        <taxon>Ecdysozoa</taxon>
        <taxon>Arthropoda</taxon>
        <taxon>Hexapoda</taxon>
        <taxon>Insecta</taxon>
        <taxon>Pterygota</taxon>
        <taxon>Neoptera</taxon>
        <taxon>Endopterygota</taxon>
        <taxon>Coleoptera</taxon>
        <taxon>Polyphaga</taxon>
        <taxon>Cucujiformia</taxon>
        <taxon>Chrysomeloidea</taxon>
        <taxon>Cerambycidae</taxon>
        <taxon>Cerambycinae</taxon>
        <taxon>Callichromatini</taxon>
        <taxon>Aromia</taxon>
    </lineage>
</organism>
<comment type="caution">
    <text evidence="1">The sequence shown here is derived from an EMBL/GenBank/DDBJ whole genome shotgun (WGS) entry which is preliminary data.</text>
</comment>
<dbReference type="Gene3D" id="3.20.20.70">
    <property type="entry name" value="Aldolase class I"/>
    <property type="match status" value="1"/>
</dbReference>
<dbReference type="Proteomes" id="UP001162162">
    <property type="component" value="Unassembled WGS sequence"/>
</dbReference>
<gene>
    <name evidence="1" type="ORF">NQ318_003790</name>
</gene>
<dbReference type="SUPFAM" id="SSF51569">
    <property type="entry name" value="Aldolase"/>
    <property type="match status" value="1"/>
</dbReference>
<sequence length="123" mass="13876">MGYGSKVNVASGLKLFEKFVRPWRAFDKVSMYHMPMPTKLYCFVAFLPVVGLKPAGESELLKTALSWLILIKELLGNEWLTPELFRFGASGLLGDLECSLYECVKESIQLHMNFPGVGGLRRF</sequence>
<keyword evidence="2" id="KW-1185">Reference proteome</keyword>
<proteinExistence type="predicted"/>
<name>A0AAV8YH58_9CUCU</name>
<evidence type="ECO:0000313" key="1">
    <source>
        <dbReference type="EMBL" id="KAJ8951092.1"/>
    </source>
</evidence>
<evidence type="ECO:0000313" key="2">
    <source>
        <dbReference type="Proteomes" id="UP001162162"/>
    </source>
</evidence>
<dbReference type="InterPro" id="IPR013785">
    <property type="entry name" value="Aldolase_TIM"/>
</dbReference>